<reference evidence="2 3" key="1">
    <citation type="submission" date="2019-08" db="EMBL/GenBank/DDBJ databases">
        <title>Draft genome sequences of two oriental melons (Cucumis melo L. var makuwa).</title>
        <authorList>
            <person name="Kwon S.-Y."/>
        </authorList>
    </citation>
    <scope>NUCLEOTIDE SEQUENCE [LARGE SCALE GENOMIC DNA]</scope>
    <source>
        <strain evidence="3">cv. Chang Bougi</strain>
        <tissue evidence="2">Leaf</tissue>
    </source>
</reference>
<feature type="domain" description="G" evidence="1">
    <location>
        <begin position="69"/>
        <end position="137"/>
    </location>
</feature>
<dbReference type="GO" id="GO:0009507">
    <property type="term" value="C:chloroplast"/>
    <property type="evidence" value="ECO:0007669"/>
    <property type="project" value="TreeGrafter"/>
</dbReference>
<dbReference type="Pfam" id="PF01926">
    <property type="entry name" value="MMR_HSR1"/>
    <property type="match status" value="1"/>
</dbReference>
<evidence type="ECO:0000313" key="2">
    <source>
        <dbReference type="EMBL" id="TYK31704.1"/>
    </source>
</evidence>
<dbReference type="Proteomes" id="UP000321947">
    <property type="component" value="Unassembled WGS sequence"/>
</dbReference>
<dbReference type="Gene3D" id="3.40.50.300">
    <property type="entry name" value="P-loop containing nucleotide triphosphate hydrolases"/>
    <property type="match status" value="1"/>
</dbReference>
<dbReference type="PANTHER" id="PTHR43834:SF2">
    <property type="entry name" value="GTPASE DER"/>
    <property type="match status" value="1"/>
</dbReference>
<gene>
    <name evidence="2" type="ORF">E5676_scaffold788G00030</name>
</gene>
<dbReference type="PANTHER" id="PTHR43834">
    <property type="entry name" value="GTPASE DER"/>
    <property type="match status" value="1"/>
</dbReference>
<dbReference type="EMBL" id="SSTD01000015">
    <property type="protein sequence ID" value="TYK31704.1"/>
    <property type="molecule type" value="Genomic_DNA"/>
</dbReference>
<accession>A0A5D3E6U1</accession>
<dbReference type="GO" id="GO:0005525">
    <property type="term" value="F:GTP binding"/>
    <property type="evidence" value="ECO:0007669"/>
    <property type="project" value="InterPro"/>
</dbReference>
<name>A0A5D3E6U1_CUCMM</name>
<protein>
    <submittedName>
        <fullName evidence="2">GTPase Der</fullName>
    </submittedName>
</protein>
<sequence length="229" mass="25101">MPVLAWGTRVRIAAGAARGIAYLHEDWLDIFKFLVFLDDELTEQSETGRKKKKRKTTPRNVIPDHLLPKVAIVGRPNVGKSAMFNRLVGGNRAIVVDEPGVTRDRLYGRSFWGDNEFMVVDTGGVLSVSKTQNDVMEELAISTTIGMDGIPLASREAAVARMPSMIERQSTAAVEEASSSNSGVITKQMTAIEEMVASEQLKLVEGEIQMQLVTALGTNVAINNIQRMQ</sequence>
<proteinExistence type="predicted"/>
<organism evidence="2 3">
    <name type="scientific">Cucumis melo var. makuwa</name>
    <name type="common">Oriental melon</name>
    <dbReference type="NCBI Taxonomy" id="1194695"/>
    <lineage>
        <taxon>Eukaryota</taxon>
        <taxon>Viridiplantae</taxon>
        <taxon>Streptophyta</taxon>
        <taxon>Embryophyta</taxon>
        <taxon>Tracheophyta</taxon>
        <taxon>Spermatophyta</taxon>
        <taxon>Magnoliopsida</taxon>
        <taxon>eudicotyledons</taxon>
        <taxon>Gunneridae</taxon>
        <taxon>Pentapetalae</taxon>
        <taxon>rosids</taxon>
        <taxon>fabids</taxon>
        <taxon>Cucurbitales</taxon>
        <taxon>Cucurbitaceae</taxon>
        <taxon>Benincaseae</taxon>
        <taxon>Cucumis</taxon>
    </lineage>
</organism>
<dbReference type="InterPro" id="IPR006073">
    <property type="entry name" value="GTP-bd"/>
</dbReference>
<evidence type="ECO:0000259" key="1">
    <source>
        <dbReference type="Pfam" id="PF01926"/>
    </source>
</evidence>
<dbReference type="AlphaFoldDB" id="A0A5D3E6U1"/>
<evidence type="ECO:0000313" key="3">
    <source>
        <dbReference type="Proteomes" id="UP000321947"/>
    </source>
</evidence>
<dbReference type="InterPro" id="IPR027417">
    <property type="entry name" value="P-loop_NTPase"/>
</dbReference>
<dbReference type="SUPFAM" id="SSF52540">
    <property type="entry name" value="P-loop containing nucleoside triphosphate hydrolases"/>
    <property type="match status" value="1"/>
</dbReference>
<comment type="caution">
    <text evidence="2">The sequence shown here is derived from an EMBL/GenBank/DDBJ whole genome shotgun (WGS) entry which is preliminary data.</text>
</comment>